<protein>
    <submittedName>
        <fullName evidence="1">Uncharacterized protein</fullName>
    </submittedName>
</protein>
<reference evidence="1 2" key="1">
    <citation type="submission" date="2024-07" db="EMBL/GenBank/DDBJ databases">
        <title>Section-level genome sequencing and comparative genomics of Aspergillus sections Usti and Cavernicolus.</title>
        <authorList>
            <consortium name="Lawrence Berkeley National Laboratory"/>
            <person name="Nybo J.L."/>
            <person name="Vesth T.C."/>
            <person name="Theobald S."/>
            <person name="Frisvad J.C."/>
            <person name="Larsen T.O."/>
            <person name="Kjaerboelling I."/>
            <person name="Rothschild-Mancinelli K."/>
            <person name="Lyhne E.K."/>
            <person name="Kogle M.E."/>
            <person name="Barry K."/>
            <person name="Clum A."/>
            <person name="Na H."/>
            <person name="Ledsgaard L."/>
            <person name="Lin J."/>
            <person name="Lipzen A."/>
            <person name="Kuo A."/>
            <person name="Riley R."/>
            <person name="Mondo S."/>
            <person name="Labutti K."/>
            <person name="Haridas S."/>
            <person name="Pangalinan J."/>
            <person name="Salamov A.A."/>
            <person name="Simmons B.A."/>
            <person name="Magnuson J.K."/>
            <person name="Chen J."/>
            <person name="Drula E."/>
            <person name="Henrissat B."/>
            <person name="Wiebenga A."/>
            <person name="Lubbers R.J."/>
            <person name="Gomes A.C."/>
            <person name="Makela M.R."/>
            <person name="Stajich J."/>
            <person name="Grigoriev I.V."/>
            <person name="Mortensen U.H."/>
            <person name="De Vries R.P."/>
            <person name="Baker S.E."/>
            <person name="Andersen M.R."/>
        </authorList>
    </citation>
    <scope>NUCLEOTIDE SEQUENCE [LARGE SCALE GENOMIC DNA]</scope>
    <source>
        <strain evidence="1 2">CBS 123904</strain>
    </source>
</reference>
<proteinExistence type="predicted"/>
<dbReference type="EMBL" id="JBFXLU010000286">
    <property type="protein sequence ID" value="KAL2831303.1"/>
    <property type="molecule type" value="Genomic_DNA"/>
</dbReference>
<accession>A0ABR4IU67</accession>
<sequence>MAFEQQRREALALDLPPYSASIGLTVPSTTLSLTFQNGDAIVWDALPCDDIDIILAPLTQAPNPNLIPCAMTPNQSQSPIRRPGQQQDVDLSELAHQLAQQPFRDWPLPPTAPRPNWSFPNYYIDGTDSPEMSFYPSP</sequence>
<organism evidence="1 2">
    <name type="scientific">Aspergillus pseudoustus</name>
    <dbReference type="NCBI Taxonomy" id="1810923"/>
    <lineage>
        <taxon>Eukaryota</taxon>
        <taxon>Fungi</taxon>
        <taxon>Dikarya</taxon>
        <taxon>Ascomycota</taxon>
        <taxon>Pezizomycotina</taxon>
        <taxon>Eurotiomycetes</taxon>
        <taxon>Eurotiomycetidae</taxon>
        <taxon>Eurotiales</taxon>
        <taxon>Aspergillaceae</taxon>
        <taxon>Aspergillus</taxon>
        <taxon>Aspergillus subgen. Nidulantes</taxon>
    </lineage>
</organism>
<evidence type="ECO:0000313" key="1">
    <source>
        <dbReference type="EMBL" id="KAL2831303.1"/>
    </source>
</evidence>
<keyword evidence="2" id="KW-1185">Reference proteome</keyword>
<evidence type="ECO:0000313" key="2">
    <source>
        <dbReference type="Proteomes" id="UP001610446"/>
    </source>
</evidence>
<dbReference type="Proteomes" id="UP001610446">
    <property type="component" value="Unassembled WGS sequence"/>
</dbReference>
<name>A0ABR4IU67_9EURO</name>
<gene>
    <name evidence="1" type="ORF">BJY01DRAFT_254312</name>
</gene>
<comment type="caution">
    <text evidence="1">The sequence shown here is derived from an EMBL/GenBank/DDBJ whole genome shotgun (WGS) entry which is preliminary data.</text>
</comment>